<dbReference type="AlphaFoldDB" id="A0A2W2DWZ4"/>
<keyword evidence="2 5" id="KW-0812">Transmembrane</keyword>
<accession>A0A2W2DWZ4</accession>
<dbReference type="EMBL" id="POTY01000107">
    <property type="protein sequence ID" value="PZG16322.1"/>
    <property type="molecule type" value="Genomic_DNA"/>
</dbReference>
<feature type="transmembrane region" description="Helical" evidence="5">
    <location>
        <begin position="429"/>
        <end position="448"/>
    </location>
</feature>
<feature type="transmembrane region" description="Helical" evidence="5">
    <location>
        <begin position="36"/>
        <end position="56"/>
    </location>
</feature>
<evidence type="ECO:0000256" key="1">
    <source>
        <dbReference type="ARBA" id="ARBA00004141"/>
    </source>
</evidence>
<evidence type="ECO:0000259" key="6">
    <source>
        <dbReference type="Pfam" id="PF04932"/>
    </source>
</evidence>
<gene>
    <name evidence="7" type="ORF">C1I95_17925</name>
</gene>
<evidence type="ECO:0000313" key="8">
    <source>
        <dbReference type="Proteomes" id="UP000248924"/>
    </source>
</evidence>
<dbReference type="GO" id="GO:0016020">
    <property type="term" value="C:membrane"/>
    <property type="evidence" value="ECO:0007669"/>
    <property type="project" value="UniProtKB-SubCell"/>
</dbReference>
<dbReference type="PANTHER" id="PTHR37422">
    <property type="entry name" value="TEICHURONIC ACID BIOSYNTHESIS PROTEIN TUAE"/>
    <property type="match status" value="1"/>
</dbReference>
<evidence type="ECO:0000256" key="3">
    <source>
        <dbReference type="ARBA" id="ARBA00022989"/>
    </source>
</evidence>
<feature type="transmembrane region" description="Helical" evidence="5">
    <location>
        <begin position="62"/>
        <end position="82"/>
    </location>
</feature>
<evidence type="ECO:0000256" key="2">
    <source>
        <dbReference type="ARBA" id="ARBA00022692"/>
    </source>
</evidence>
<reference evidence="7 8" key="1">
    <citation type="submission" date="2018-01" db="EMBL/GenBank/DDBJ databases">
        <title>Draft genome sequence of Jishengella sp. NA12.</title>
        <authorList>
            <person name="Sahin N."/>
            <person name="Ay H."/>
            <person name="Saygin H."/>
        </authorList>
    </citation>
    <scope>NUCLEOTIDE SEQUENCE [LARGE SCALE GENOMIC DNA]</scope>
    <source>
        <strain evidence="7 8">NA12</strain>
    </source>
</reference>
<feature type="transmembrane region" description="Helical" evidence="5">
    <location>
        <begin position="266"/>
        <end position="282"/>
    </location>
</feature>
<evidence type="ECO:0000256" key="4">
    <source>
        <dbReference type="ARBA" id="ARBA00023136"/>
    </source>
</evidence>
<dbReference type="OrthoDB" id="5243524at2"/>
<organism evidence="7 8">
    <name type="scientific">Micromonospora craterilacus</name>
    <dbReference type="NCBI Taxonomy" id="1655439"/>
    <lineage>
        <taxon>Bacteria</taxon>
        <taxon>Bacillati</taxon>
        <taxon>Actinomycetota</taxon>
        <taxon>Actinomycetes</taxon>
        <taxon>Micromonosporales</taxon>
        <taxon>Micromonosporaceae</taxon>
        <taxon>Micromonospora</taxon>
    </lineage>
</organism>
<dbReference type="Pfam" id="PF04932">
    <property type="entry name" value="Wzy_C"/>
    <property type="match status" value="1"/>
</dbReference>
<evidence type="ECO:0000256" key="5">
    <source>
        <dbReference type="SAM" id="Phobius"/>
    </source>
</evidence>
<feature type="transmembrane region" description="Helical" evidence="5">
    <location>
        <begin position="124"/>
        <end position="143"/>
    </location>
</feature>
<dbReference type="PANTHER" id="PTHR37422:SF13">
    <property type="entry name" value="LIPOPOLYSACCHARIDE BIOSYNTHESIS PROTEIN PA4999-RELATED"/>
    <property type="match status" value="1"/>
</dbReference>
<feature type="transmembrane region" description="Helical" evidence="5">
    <location>
        <begin position="155"/>
        <end position="176"/>
    </location>
</feature>
<feature type="domain" description="O-antigen ligase-related" evidence="6">
    <location>
        <begin position="250"/>
        <end position="379"/>
    </location>
</feature>
<sequence>MTATATAPPYHPVDLEPSLLAQGTYSIRRSRSRLDVSALLGVTLVLLYVLPGTLIVPNLTYAGRPALLVALLLFAWWCLARLNPTLLLVGPQPMRWVLCAYLVAHLLSYLAGLMRGLPTQEANAQDFAMLQLFEFLGVALIAADGIRNWDRLNRVLLVAVWCTGFMAVVGIIQAVFKYDVSTYLVIPGLEVKGGLAGFGQRGDEGLFRVAGTTVHYIEYSAVMAMMVPFGIHVARFAPRKSHRRLAGVCAMLAAVANPMSISRTGIVALALALLVMVPIWSWRLRYTFLFLGVGAVMAIMLLKPGVLGTIKSMFLNVGVDPSIEGRTNDYALVGHFFAQRPWLGRGPRTLLAHPVRDTILDNQWLYTVVTGGVIGVLALLAVHVASVVLAVIAFRRATREADRHLCVALISAQVVAVVVGGTFDSLYYTTFAISLALFVGLSGAVWRLTHPARIIRTSTVRGFD</sequence>
<dbReference type="RefSeq" id="WP_111214964.1">
    <property type="nucleotide sequence ID" value="NZ_POTY01000107.1"/>
</dbReference>
<keyword evidence="8" id="KW-1185">Reference proteome</keyword>
<feature type="transmembrane region" description="Helical" evidence="5">
    <location>
        <begin position="364"/>
        <end position="393"/>
    </location>
</feature>
<evidence type="ECO:0000313" key="7">
    <source>
        <dbReference type="EMBL" id="PZG16322.1"/>
    </source>
</evidence>
<name>A0A2W2DWZ4_9ACTN</name>
<protein>
    <submittedName>
        <fullName evidence="7">O-antigen polymerase</fullName>
    </submittedName>
</protein>
<proteinExistence type="predicted"/>
<feature type="transmembrane region" description="Helical" evidence="5">
    <location>
        <begin position="94"/>
        <end position="112"/>
    </location>
</feature>
<comment type="caution">
    <text evidence="7">The sequence shown here is derived from an EMBL/GenBank/DDBJ whole genome shotgun (WGS) entry which is preliminary data.</text>
</comment>
<keyword evidence="3 5" id="KW-1133">Transmembrane helix</keyword>
<feature type="transmembrane region" description="Helical" evidence="5">
    <location>
        <begin position="405"/>
        <end position="423"/>
    </location>
</feature>
<feature type="transmembrane region" description="Helical" evidence="5">
    <location>
        <begin position="289"/>
        <end position="310"/>
    </location>
</feature>
<comment type="subcellular location">
    <subcellularLocation>
        <location evidence="1">Membrane</location>
        <topology evidence="1">Multi-pass membrane protein</topology>
    </subcellularLocation>
</comment>
<dbReference type="InterPro" id="IPR051533">
    <property type="entry name" value="WaaL-like"/>
</dbReference>
<keyword evidence="4 5" id="KW-0472">Membrane</keyword>
<dbReference type="InterPro" id="IPR007016">
    <property type="entry name" value="O-antigen_ligase-rel_domated"/>
</dbReference>
<dbReference type="Proteomes" id="UP000248924">
    <property type="component" value="Unassembled WGS sequence"/>
</dbReference>